<sequence>GIYSVRLFKHGDWREVVCDTLIPCGVDEKPLLATCKNENEMWAPLVQKAYAKLHGSFDSLHQGSIANALVELTGGAVDIHDLSTEKTQAEINSGILWDRLMRYKSWCYLMVTVFETPMDDDECDGGITPNIAYTILDVRDEMGHKLIRLRNHWGEREWNGAWADYAEEWEKPNSIGLLEKLDYNFNADGTFWIHFNDFVVNFSKLYVCRLFPAGWEQITVKSEWRP</sequence>
<dbReference type="PROSITE" id="PS50203">
    <property type="entry name" value="CALPAIN_CAT"/>
    <property type="match status" value="1"/>
</dbReference>
<comment type="caution">
    <text evidence="6">Lacks conserved residue(s) required for the propagation of feature annotation.</text>
</comment>
<evidence type="ECO:0000259" key="7">
    <source>
        <dbReference type="PROSITE" id="PS50203"/>
    </source>
</evidence>
<dbReference type="PANTHER" id="PTHR10183">
    <property type="entry name" value="CALPAIN"/>
    <property type="match status" value="1"/>
</dbReference>
<feature type="domain" description="Calpain catalytic" evidence="7">
    <location>
        <begin position="1"/>
        <end position="211"/>
    </location>
</feature>
<dbReference type="InterPro" id="IPR038765">
    <property type="entry name" value="Papain-like_cys_pep_sf"/>
</dbReference>
<feature type="non-terminal residue" evidence="8">
    <location>
        <position position="226"/>
    </location>
</feature>
<dbReference type="SMART" id="SM00230">
    <property type="entry name" value="CysPc"/>
    <property type="match status" value="1"/>
</dbReference>
<dbReference type="PANTHER" id="PTHR10183:SF379">
    <property type="entry name" value="CALPAIN-5"/>
    <property type="match status" value="1"/>
</dbReference>
<dbReference type="SUPFAM" id="SSF54001">
    <property type="entry name" value="Cysteine proteinases"/>
    <property type="match status" value="1"/>
</dbReference>
<dbReference type="Gene3D" id="3.90.70.10">
    <property type="entry name" value="Cysteine proteinases"/>
    <property type="match status" value="1"/>
</dbReference>
<organism evidence="8">
    <name type="scientific">Collodictyon triciliatum</name>
    <dbReference type="NCBI Taxonomy" id="190325"/>
    <lineage>
        <taxon>Eukaryota</taxon>
        <taxon>CRuMs</taxon>
        <taxon>Collodictyonidae</taxon>
        <taxon>Collodictyon</taxon>
    </lineage>
</organism>
<dbReference type="AlphaFoldDB" id="K4HR98"/>
<evidence type="ECO:0000313" key="8">
    <source>
        <dbReference type="EMBL" id="AFU55222.1"/>
    </source>
</evidence>
<name>K4HR98_9EUKA</name>
<dbReference type="EMBL" id="JX863892">
    <property type="protein sequence ID" value="AFU55222.1"/>
    <property type="molecule type" value="mRNA"/>
</dbReference>
<feature type="non-terminal residue" evidence="8">
    <location>
        <position position="1"/>
    </location>
</feature>
<evidence type="ECO:0000256" key="3">
    <source>
        <dbReference type="ARBA" id="ARBA00022801"/>
    </source>
</evidence>
<dbReference type="InterPro" id="IPR022684">
    <property type="entry name" value="Calpain_cysteine_protease"/>
</dbReference>
<dbReference type="PRINTS" id="PR00704">
    <property type="entry name" value="CALPAIN"/>
</dbReference>
<dbReference type="GO" id="GO:0006508">
    <property type="term" value="P:proteolysis"/>
    <property type="evidence" value="ECO:0007669"/>
    <property type="project" value="UniProtKB-KW"/>
</dbReference>
<reference evidence="8" key="1">
    <citation type="journal article" date="2012" name="BMC Evol. Biol.">
        <title>Massive expansion of the calpain gene family in unicellular eukaryotes.</title>
        <authorList>
            <person name="Zhao S."/>
            <person name="Liang Z."/>
            <person name="Demko V."/>
            <person name="Wilson R."/>
            <person name="Johansen W."/>
            <person name="Olsen O.A."/>
            <person name="Shalchian-Tabrizi K."/>
        </authorList>
    </citation>
    <scope>NUCLEOTIDE SEQUENCE</scope>
</reference>
<protein>
    <submittedName>
        <fullName evidence="8">Calpain</fullName>
    </submittedName>
</protein>
<keyword evidence="4" id="KW-0788">Thiol protease</keyword>
<evidence type="ECO:0000256" key="4">
    <source>
        <dbReference type="ARBA" id="ARBA00022807"/>
    </source>
</evidence>
<evidence type="ECO:0000256" key="1">
    <source>
        <dbReference type="ARBA" id="ARBA00007623"/>
    </source>
</evidence>
<comment type="similarity">
    <text evidence="1">Belongs to the peptidase C2 family.</text>
</comment>
<evidence type="ECO:0000256" key="2">
    <source>
        <dbReference type="ARBA" id="ARBA00022670"/>
    </source>
</evidence>
<keyword evidence="3" id="KW-0378">Hydrolase</keyword>
<evidence type="ECO:0000256" key="6">
    <source>
        <dbReference type="PROSITE-ProRule" id="PRU00239"/>
    </source>
</evidence>
<dbReference type="MEROPS" id="C02.019"/>
<dbReference type="GO" id="GO:0004198">
    <property type="term" value="F:calcium-dependent cysteine-type endopeptidase activity"/>
    <property type="evidence" value="ECO:0007669"/>
    <property type="project" value="InterPro"/>
</dbReference>
<dbReference type="Pfam" id="PF00648">
    <property type="entry name" value="Peptidase_C2"/>
    <property type="match status" value="1"/>
</dbReference>
<accession>K4HR98</accession>
<feature type="active site" evidence="5">
    <location>
        <position position="151"/>
    </location>
</feature>
<proteinExistence type="evidence at transcript level"/>
<dbReference type="InterPro" id="IPR001300">
    <property type="entry name" value="Peptidase_C2_calpain_cat"/>
</dbReference>
<evidence type="ECO:0000256" key="5">
    <source>
        <dbReference type="PIRSR" id="PIRSR622684-1"/>
    </source>
</evidence>
<keyword evidence="2" id="KW-0645">Protease</keyword>